<dbReference type="AlphaFoldDB" id="A0A4Y8AJT2"/>
<dbReference type="Proteomes" id="UP000297248">
    <property type="component" value="Unassembled WGS sequence"/>
</dbReference>
<dbReference type="EMBL" id="SNQG01000001">
    <property type="protein sequence ID" value="TEW69288.1"/>
    <property type="molecule type" value="Genomic_DNA"/>
</dbReference>
<organism evidence="2 3">
    <name type="scientific">Mucilaginibacter phyllosphaerae</name>
    <dbReference type="NCBI Taxonomy" id="1812349"/>
    <lineage>
        <taxon>Bacteria</taxon>
        <taxon>Pseudomonadati</taxon>
        <taxon>Bacteroidota</taxon>
        <taxon>Sphingobacteriia</taxon>
        <taxon>Sphingobacteriales</taxon>
        <taxon>Sphingobacteriaceae</taxon>
        <taxon>Mucilaginibacter</taxon>
    </lineage>
</organism>
<comment type="caution">
    <text evidence="2">The sequence shown here is derived from an EMBL/GenBank/DDBJ whole genome shotgun (WGS) entry which is preliminary data.</text>
</comment>
<dbReference type="OrthoDB" id="798454at2"/>
<evidence type="ECO:0000313" key="4">
    <source>
        <dbReference type="Proteomes" id="UP000583101"/>
    </source>
</evidence>
<name>A0A4Y8AJT2_9SPHI</name>
<keyword evidence="4" id="KW-1185">Reference proteome</keyword>
<reference evidence="2 3" key="1">
    <citation type="journal article" date="2016" name="Int. J. Syst. Evol. Microbiol.">
        <title>Proposal of Mucilaginibacter phyllosphaerae sp. nov. isolated from the phyllosphere of Galium album.</title>
        <authorList>
            <person name="Aydogan E.L."/>
            <person name="Busse H.J."/>
            <person name="Moser G."/>
            <person name="Muller C."/>
            <person name="Kampfer P."/>
            <person name="Glaeser S.P."/>
        </authorList>
    </citation>
    <scope>NUCLEOTIDE SEQUENCE [LARGE SCALE GENOMIC DNA]</scope>
    <source>
        <strain evidence="2 3">PP-F2FG21</strain>
    </source>
</reference>
<evidence type="ECO:0000313" key="1">
    <source>
        <dbReference type="EMBL" id="MBB3967657.1"/>
    </source>
</evidence>
<accession>A0A4Y8AJT2</accession>
<protein>
    <submittedName>
        <fullName evidence="2">Uncharacterized protein</fullName>
    </submittedName>
</protein>
<proteinExistence type="predicted"/>
<dbReference type="EMBL" id="JACIEG010000001">
    <property type="protein sequence ID" value="MBB3967657.1"/>
    <property type="molecule type" value="Genomic_DNA"/>
</dbReference>
<reference evidence="2" key="2">
    <citation type="submission" date="2019-03" db="EMBL/GenBank/DDBJ databases">
        <authorList>
            <person name="Yan Y.-Q."/>
            <person name="Du Z.-J."/>
        </authorList>
    </citation>
    <scope>NUCLEOTIDE SEQUENCE</scope>
    <source>
        <strain evidence="2">PP-F2FG21</strain>
    </source>
</reference>
<sequence>MNELKNYQKNALSREEAKKVLGGLRDVNADCPGGTHEFICVTSAPGESGVGSGQLIRTRYCVPDTEPNPPCSGPS</sequence>
<evidence type="ECO:0000313" key="2">
    <source>
        <dbReference type="EMBL" id="TEW69288.1"/>
    </source>
</evidence>
<gene>
    <name evidence="2" type="ORF">E2R65_03735</name>
    <name evidence="1" type="ORF">GGR35_000243</name>
</gene>
<evidence type="ECO:0000313" key="3">
    <source>
        <dbReference type="Proteomes" id="UP000297248"/>
    </source>
</evidence>
<dbReference type="Proteomes" id="UP000583101">
    <property type="component" value="Unassembled WGS sequence"/>
</dbReference>
<reference evidence="1 4" key="3">
    <citation type="submission" date="2020-08" db="EMBL/GenBank/DDBJ databases">
        <title>Genomic Encyclopedia of Type Strains, Phase IV (KMG-IV): sequencing the most valuable type-strain genomes for metagenomic binning, comparative biology and taxonomic classification.</title>
        <authorList>
            <person name="Goeker M."/>
        </authorList>
    </citation>
    <scope>NUCLEOTIDE SEQUENCE [LARGE SCALE GENOMIC DNA]</scope>
    <source>
        <strain evidence="1 4">DSM 100995</strain>
    </source>
</reference>
<dbReference type="RefSeq" id="WP_134335122.1">
    <property type="nucleotide sequence ID" value="NZ_BMCZ01000001.1"/>
</dbReference>